<dbReference type="AlphaFoldDB" id="A0A830EYX9"/>
<feature type="transmembrane region" description="Helical" evidence="1">
    <location>
        <begin position="117"/>
        <end position="136"/>
    </location>
</feature>
<name>A0A830EYX9_9EURY</name>
<feature type="transmembrane region" description="Helical" evidence="1">
    <location>
        <begin position="41"/>
        <end position="61"/>
    </location>
</feature>
<reference evidence="2" key="2">
    <citation type="submission" date="2020-09" db="EMBL/GenBank/DDBJ databases">
        <authorList>
            <person name="Sun Q."/>
            <person name="Ohkuma M."/>
        </authorList>
    </citation>
    <scope>NUCLEOTIDE SEQUENCE</scope>
    <source>
        <strain evidence="2">JCM 19596</strain>
    </source>
</reference>
<evidence type="ECO:0000313" key="2">
    <source>
        <dbReference type="EMBL" id="GGL45977.1"/>
    </source>
</evidence>
<feature type="transmembrane region" description="Helical" evidence="1">
    <location>
        <begin position="81"/>
        <end position="111"/>
    </location>
</feature>
<comment type="caution">
    <text evidence="2">The sequence shown here is derived from an EMBL/GenBank/DDBJ whole genome shotgun (WGS) entry which is preliminary data.</text>
</comment>
<proteinExistence type="predicted"/>
<keyword evidence="1" id="KW-0472">Membrane</keyword>
<protein>
    <submittedName>
        <fullName evidence="2">Uncharacterized protein</fullName>
    </submittedName>
</protein>
<keyword evidence="1" id="KW-1133">Transmembrane helix</keyword>
<keyword evidence="3" id="KW-1185">Reference proteome</keyword>
<dbReference type="EMBL" id="BMPG01000001">
    <property type="protein sequence ID" value="GGL45977.1"/>
    <property type="molecule type" value="Genomic_DNA"/>
</dbReference>
<organism evidence="2 3">
    <name type="scientific">Halocalculus aciditolerans</name>
    <dbReference type="NCBI Taxonomy" id="1383812"/>
    <lineage>
        <taxon>Archaea</taxon>
        <taxon>Methanobacteriati</taxon>
        <taxon>Methanobacteriota</taxon>
        <taxon>Stenosarchaea group</taxon>
        <taxon>Halobacteria</taxon>
        <taxon>Halobacteriales</taxon>
        <taxon>Halobacteriaceae</taxon>
        <taxon>Halocalculus</taxon>
    </lineage>
</organism>
<accession>A0A830EYX9</accession>
<reference evidence="2" key="1">
    <citation type="journal article" date="2014" name="Int. J. Syst. Evol. Microbiol.">
        <title>Complete genome sequence of Corynebacterium casei LMG S-19264T (=DSM 44701T), isolated from a smear-ripened cheese.</title>
        <authorList>
            <consortium name="US DOE Joint Genome Institute (JGI-PGF)"/>
            <person name="Walter F."/>
            <person name="Albersmeier A."/>
            <person name="Kalinowski J."/>
            <person name="Ruckert C."/>
        </authorList>
    </citation>
    <scope>NUCLEOTIDE SEQUENCE</scope>
    <source>
        <strain evidence="2">JCM 19596</strain>
    </source>
</reference>
<evidence type="ECO:0000313" key="3">
    <source>
        <dbReference type="Proteomes" id="UP000607197"/>
    </source>
</evidence>
<sequence length="149" mass="15673">MESSDSTQRRVGVAVAYGVSAIVLWFVLFVSLGAFVGLPVVFAGFVSSPVIVPFVAAATLFRVEWFEREKWSAGTTLSKRIGLGVLVAAASGVVGIPVMGGLSVAGAPWWLAFPPGVLLELVVGFVVALNLLADYLDADALREESRFAS</sequence>
<gene>
    <name evidence="2" type="ORF">GCM10009039_00390</name>
</gene>
<feature type="transmembrane region" description="Helical" evidence="1">
    <location>
        <begin position="12"/>
        <end position="35"/>
    </location>
</feature>
<keyword evidence="1" id="KW-0812">Transmembrane</keyword>
<dbReference type="RefSeq" id="WP_188974642.1">
    <property type="nucleotide sequence ID" value="NZ_BMPG01000001.1"/>
</dbReference>
<dbReference type="Proteomes" id="UP000607197">
    <property type="component" value="Unassembled WGS sequence"/>
</dbReference>
<evidence type="ECO:0000256" key="1">
    <source>
        <dbReference type="SAM" id="Phobius"/>
    </source>
</evidence>